<evidence type="ECO:0000256" key="1">
    <source>
        <dbReference type="SAM" id="MobiDB-lite"/>
    </source>
</evidence>
<dbReference type="Pfam" id="PF11191">
    <property type="entry name" value="DUF2782"/>
    <property type="match status" value="1"/>
</dbReference>
<evidence type="ECO:0000313" key="4">
    <source>
        <dbReference type="Proteomes" id="UP001204615"/>
    </source>
</evidence>
<dbReference type="RefSeq" id="WP_253564919.1">
    <property type="nucleotide sequence ID" value="NZ_JAMZEK010000001.1"/>
</dbReference>
<evidence type="ECO:0000313" key="3">
    <source>
        <dbReference type="EMBL" id="MCP1373164.1"/>
    </source>
</evidence>
<organism evidence="3 4">
    <name type="scientific">Dyella lutea</name>
    <dbReference type="NCBI Taxonomy" id="2950441"/>
    <lineage>
        <taxon>Bacteria</taxon>
        <taxon>Pseudomonadati</taxon>
        <taxon>Pseudomonadota</taxon>
        <taxon>Gammaproteobacteria</taxon>
        <taxon>Lysobacterales</taxon>
        <taxon>Rhodanobacteraceae</taxon>
        <taxon>Dyella</taxon>
    </lineage>
</organism>
<reference evidence="3 4" key="1">
    <citation type="submission" date="2022-06" db="EMBL/GenBank/DDBJ databases">
        <title>Dyella sp. Sa strain:Sa Genome sequencing.</title>
        <authorList>
            <person name="Park S."/>
        </authorList>
    </citation>
    <scope>NUCLEOTIDE SEQUENCE [LARGE SCALE GENOMIC DNA]</scope>
    <source>
        <strain evidence="3 4">Sa</strain>
    </source>
</reference>
<feature type="signal peptide" evidence="2">
    <location>
        <begin position="1"/>
        <end position="20"/>
    </location>
</feature>
<feature type="compositionally biased region" description="Low complexity" evidence="1">
    <location>
        <begin position="38"/>
        <end position="67"/>
    </location>
</feature>
<keyword evidence="2" id="KW-0732">Signal</keyword>
<feature type="region of interest" description="Disordered" evidence="1">
    <location>
        <begin position="25"/>
        <end position="98"/>
    </location>
</feature>
<dbReference type="Gene3D" id="2.20.130.30">
    <property type="entry name" value="Protein of unknown function DUF2782"/>
    <property type="match status" value="1"/>
</dbReference>
<keyword evidence="4" id="KW-1185">Reference proteome</keyword>
<feature type="chain" id="PRO_5045997152" evidence="2">
    <location>
        <begin position="21"/>
        <end position="171"/>
    </location>
</feature>
<dbReference type="InterPro" id="IPR021357">
    <property type="entry name" value="DUF2782"/>
</dbReference>
<gene>
    <name evidence="3" type="ORF">NC595_03725</name>
</gene>
<name>A0ABT1F703_9GAMM</name>
<proteinExistence type="predicted"/>
<accession>A0ABT1F703</accession>
<evidence type="ECO:0000256" key="2">
    <source>
        <dbReference type="SAM" id="SignalP"/>
    </source>
</evidence>
<sequence length="171" mass="18250">MSARLPLALAALLLAAQVHAQDVPAKPDLPALPPPGLNDPGVNTATAPAPAKTAPTPESTPAEITPTHLPGKPIPLPRAPGDKRPAEAMPQVSVHRDGDQTVQEYRRSGRLYMVVVTPKNGIEQTYMVDPNGRWVDEHGQKPVGPVMYKILEWGKSRPPAETRDSGDDGSN</sequence>
<protein>
    <submittedName>
        <fullName evidence="3">DUF2782 domain-containing protein</fullName>
    </submittedName>
</protein>
<comment type="caution">
    <text evidence="3">The sequence shown here is derived from an EMBL/GenBank/DDBJ whole genome shotgun (WGS) entry which is preliminary data.</text>
</comment>
<dbReference type="Proteomes" id="UP001204615">
    <property type="component" value="Unassembled WGS sequence"/>
</dbReference>
<dbReference type="EMBL" id="JAMZEK010000001">
    <property type="protein sequence ID" value="MCP1373164.1"/>
    <property type="molecule type" value="Genomic_DNA"/>
</dbReference>